<evidence type="ECO:0000256" key="1">
    <source>
        <dbReference type="SAM" id="MobiDB-lite"/>
    </source>
</evidence>
<dbReference type="InterPro" id="IPR003615">
    <property type="entry name" value="HNH_nuc"/>
</dbReference>
<dbReference type="Pfam" id="PF01844">
    <property type="entry name" value="HNH"/>
    <property type="match status" value="1"/>
</dbReference>
<dbReference type="GO" id="GO:0008270">
    <property type="term" value="F:zinc ion binding"/>
    <property type="evidence" value="ECO:0007669"/>
    <property type="project" value="InterPro"/>
</dbReference>
<protein>
    <submittedName>
        <fullName evidence="3">Pas75</fullName>
    </submittedName>
</protein>
<feature type="region of interest" description="Disordered" evidence="1">
    <location>
        <begin position="1"/>
        <end position="27"/>
    </location>
</feature>
<evidence type="ECO:0000313" key="3">
    <source>
        <dbReference type="EMBL" id="AAT36823.1"/>
    </source>
</evidence>
<proteinExistence type="predicted"/>
<gene>
    <name evidence="3" type="primary">pas75</name>
</gene>
<dbReference type="SMART" id="SM00507">
    <property type="entry name" value="HNHc"/>
    <property type="match status" value="1"/>
</dbReference>
<evidence type="ECO:0000313" key="4">
    <source>
        <dbReference type="Proteomes" id="UP000001245"/>
    </source>
</evidence>
<dbReference type="Gene3D" id="1.10.30.50">
    <property type="match status" value="1"/>
</dbReference>
<dbReference type="GO" id="GO:0003676">
    <property type="term" value="F:nucleic acid binding"/>
    <property type="evidence" value="ECO:0007669"/>
    <property type="project" value="InterPro"/>
</dbReference>
<accession>Q6J7V6</accession>
<dbReference type="GeneID" id="2846193"/>
<dbReference type="InterPro" id="IPR002711">
    <property type="entry name" value="HNH"/>
</dbReference>
<dbReference type="GO" id="GO:0004519">
    <property type="term" value="F:endonuclease activity"/>
    <property type="evidence" value="ECO:0007669"/>
    <property type="project" value="InterPro"/>
</dbReference>
<feature type="domain" description="HNH nuclease" evidence="2">
    <location>
        <begin position="50"/>
        <end position="107"/>
    </location>
</feature>
<reference evidence="3 4" key="1">
    <citation type="journal article" date="2004" name="Virus Genes">
        <title>The genome of phiAsp2, an actinoplanes infecting phage.</title>
        <authorList>
            <person name="Jarling M."/>
            <person name="Bartkowiak K."/>
            <person name="Pape H."/>
            <person name="Meinhardt F."/>
        </authorList>
    </citation>
    <scope>NUCLEOTIDE SEQUENCE</scope>
</reference>
<feature type="compositionally biased region" description="Basic and acidic residues" evidence="1">
    <location>
        <begin position="1"/>
        <end position="10"/>
    </location>
</feature>
<keyword evidence="4" id="KW-1185">Reference proteome</keyword>
<dbReference type="EMBL" id="AY576796">
    <property type="protein sequence ID" value="AAT36823.1"/>
    <property type="molecule type" value="Genomic_DNA"/>
</dbReference>
<dbReference type="OrthoDB" id="12474at10239"/>
<dbReference type="KEGG" id="vg:2846193"/>
<name>Q6J7V6_9CAUD</name>
<sequence length="116" mass="12820">MGVKTEDGRATRGTTNRNARGGSDSRRRRREWLVATYRADVDVVALDFPLPYALHTDLGQGVPACRCYRCGVLLTVDTVTVDRIKPGCQGGTYRRDNIRPCCAGCNSETGGRTRRK</sequence>
<organism evidence="3 4">
    <name type="scientific">Actinoplanes phage phiAsp2</name>
    <dbReference type="NCBI Taxonomy" id="279303"/>
    <lineage>
        <taxon>Viruses</taxon>
        <taxon>Duplodnaviria</taxon>
        <taxon>Heunggongvirae</taxon>
        <taxon>Uroviricota</taxon>
        <taxon>Caudoviricetes</taxon>
        <taxon>Aspduovirus</taxon>
        <taxon>Aspduovirus Asp2</taxon>
    </lineage>
</organism>
<dbReference type="Proteomes" id="UP000001245">
    <property type="component" value="Segment"/>
</dbReference>
<evidence type="ECO:0000259" key="2">
    <source>
        <dbReference type="SMART" id="SM00507"/>
    </source>
</evidence>
<dbReference type="CDD" id="cd00085">
    <property type="entry name" value="HNHc"/>
    <property type="match status" value="1"/>
</dbReference>
<dbReference type="RefSeq" id="YP_024861.1">
    <property type="nucleotide sequence ID" value="NC_005885.1"/>
</dbReference>
<feature type="compositionally biased region" description="Low complexity" evidence="1">
    <location>
        <begin position="11"/>
        <end position="22"/>
    </location>
</feature>